<dbReference type="CDD" id="cd09487">
    <property type="entry name" value="SAM_superfamily"/>
    <property type="match status" value="1"/>
</dbReference>
<sequence length="499" mass="56283">MSKMDSSSTPEEVANFLEEQLGIPIAFTQAFIDNYIDGIEFYNLTLDDLEKLIKPIGICKKIYRHIEKHSETASSNTCTPVHGVTANNCHDTETFSDPVVNSQESPITPVIQRTPATPITPTSSKSLSFPSPFPIPDYWGEPVDSILREKRVTPVVRQEIITTLGCSIKAFNSKPTKSQCVDVATELIKKYPFLKDPIGSETGSWTHKLMEKFRNARKYRKRKYGDTEEKDDCSSSKKLKSTDSDASSSLPTEDIAAMKKELENDRPREYILIQLMNTTFSSRKSLIYEKKSIADILSVYPALKVVAVIENEMALITSTKVKDTYLKNWKKWVPAIYEYSKGLKRKSVQEVCSSVTSELDPDCEQEVALKLLICLFMNRVKDTVSASKEIYAEYDASTSLEEISTEQPPKNAPRIVKLTGGKKPQFFILVEQDVLCEAVSISEAIFVWFSTHYIFNMQYATAVCNTGFFFQDAIFEIPGGSRKLSYKTVLGDLKQHLTE</sequence>
<gene>
    <name evidence="2" type="primary">109589054</name>
</gene>
<reference evidence="2" key="2">
    <citation type="submission" date="2017-05" db="UniProtKB">
        <authorList>
            <consortium name="EnsemblMetazoa"/>
        </authorList>
    </citation>
    <scope>IDENTIFICATION</scope>
</reference>
<dbReference type="OrthoDB" id="10049949at2759"/>
<dbReference type="AlphaFoldDB" id="A0A1X7TAE3"/>
<dbReference type="SUPFAM" id="SSF47769">
    <property type="entry name" value="SAM/Pointed domain"/>
    <property type="match status" value="1"/>
</dbReference>
<keyword evidence="3" id="KW-1185">Reference proteome</keyword>
<dbReference type="Proteomes" id="UP000007879">
    <property type="component" value="Unassembled WGS sequence"/>
</dbReference>
<evidence type="ECO:0008006" key="4">
    <source>
        <dbReference type="Google" id="ProtNLM"/>
    </source>
</evidence>
<organism evidence="2">
    <name type="scientific">Amphimedon queenslandica</name>
    <name type="common">Sponge</name>
    <dbReference type="NCBI Taxonomy" id="400682"/>
    <lineage>
        <taxon>Eukaryota</taxon>
        <taxon>Metazoa</taxon>
        <taxon>Porifera</taxon>
        <taxon>Demospongiae</taxon>
        <taxon>Heteroscleromorpha</taxon>
        <taxon>Haplosclerida</taxon>
        <taxon>Niphatidae</taxon>
        <taxon>Amphimedon</taxon>
    </lineage>
</organism>
<proteinExistence type="predicted"/>
<dbReference type="InterPro" id="IPR013761">
    <property type="entry name" value="SAM/pointed_sf"/>
</dbReference>
<dbReference type="EnsemblMetazoa" id="XM_020005172.1">
    <property type="protein sequence ID" value="XP_019860731.1"/>
    <property type="gene ID" value="LOC109589054"/>
</dbReference>
<evidence type="ECO:0000313" key="3">
    <source>
        <dbReference type="Proteomes" id="UP000007879"/>
    </source>
</evidence>
<feature type="compositionally biased region" description="Basic and acidic residues" evidence="1">
    <location>
        <begin position="224"/>
        <end position="243"/>
    </location>
</feature>
<dbReference type="PANTHER" id="PTHR31025:SF9">
    <property type="entry name" value="SI:DKEY-286J15.1"/>
    <property type="match status" value="1"/>
</dbReference>
<name>A0A1X7TAE3_AMPQE</name>
<protein>
    <recommendedName>
        <fullName evidence="4">SAM domain-containing protein</fullName>
    </recommendedName>
</protein>
<dbReference type="EnsemblMetazoa" id="Aqu2.1.11275_001">
    <property type="protein sequence ID" value="Aqu2.1.11275_001"/>
    <property type="gene ID" value="Aqu2.1.11275"/>
</dbReference>
<reference evidence="3" key="1">
    <citation type="journal article" date="2010" name="Nature">
        <title>The Amphimedon queenslandica genome and the evolution of animal complexity.</title>
        <authorList>
            <person name="Srivastava M."/>
            <person name="Simakov O."/>
            <person name="Chapman J."/>
            <person name="Fahey B."/>
            <person name="Gauthier M.E."/>
            <person name="Mitros T."/>
            <person name="Richards G.S."/>
            <person name="Conaco C."/>
            <person name="Dacre M."/>
            <person name="Hellsten U."/>
            <person name="Larroux C."/>
            <person name="Putnam N.H."/>
            <person name="Stanke M."/>
            <person name="Adamska M."/>
            <person name="Darling A."/>
            <person name="Degnan S.M."/>
            <person name="Oakley T.H."/>
            <person name="Plachetzki D.C."/>
            <person name="Zhai Y."/>
            <person name="Adamski M."/>
            <person name="Calcino A."/>
            <person name="Cummins S.F."/>
            <person name="Goodstein D.M."/>
            <person name="Harris C."/>
            <person name="Jackson D.J."/>
            <person name="Leys S.P."/>
            <person name="Shu S."/>
            <person name="Woodcroft B.J."/>
            <person name="Vervoort M."/>
            <person name="Kosik K.S."/>
            <person name="Manning G."/>
            <person name="Degnan B.M."/>
            <person name="Rokhsar D.S."/>
        </authorList>
    </citation>
    <scope>NUCLEOTIDE SEQUENCE [LARGE SCALE GENOMIC DNA]</scope>
</reference>
<feature type="region of interest" description="Disordered" evidence="1">
    <location>
        <begin position="224"/>
        <end position="251"/>
    </location>
</feature>
<accession>A0A1X7TAE3</accession>
<dbReference type="PANTHER" id="PTHR31025">
    <property type="entry name" value="SI:CH211-196P9.1-RELATED"/>
    <property type="match status" value="1"/>
</dbReference>
<dbReference type="Gene3D" id="1.10.150.50">
    <property type="entry name" value="Transcription Factor, Ets-1"/>
    <property type="match status" value="1"/>
</dbReference>
<evidence type="ECO:0000313" key="2">
    <source>
        <dbReference type="EnsemblMetazoa" id="Aqu2.1.11275_001"/>
    </source>
</evidence>
<evidence type="ECO:0000256" key="1">
    <source>
        <dbReference type="SAM" id="MobiDB-lite"/>
    </source>
</evidence>
<dbReference type="KEGG" id="aqu:109589054"/>
<dbReference type="InParanoid" id="A0A1X7TAE3"/>